<keyword evidence="7 12" id="KW-0378">Hydrolase</keyword>
<comment type="similarity">
    <text evidence="4 12">Belongs to the glycosyl hydrolase 10 (cellulase F) family.</text>
</comment>
<evidence type="ECO:0000256" key="1">
    <source>
        <dbReference type="ARBA" id="ARBA00000681"/>
    </source>
</evidence>
<evidence type="ECO:0000256" key="8">
    <source>
        <dbReference type="ARBA" id="ARBA00023277"/>
    </source>
</evidence>
<dbReference type="InterPro" id="IPR017853">
    <property type="entry name" value="GH"/>
</dbReference>
<dbReference type="GO" id="GO:0031176">
    <property type="term" value="F:endo-1,4-beta-xylanase activity"/>
    <property type="evidence" value="ECO:0007669"/>
    <property type="project" value="UniProtKB-EC"/>
</dbReference>
<name>A0A2R6NJP7_9APHY</name>
<evidence type="ECO:0000256" key="5">
    <source>
        <dbReference type="ARBA" id="ARBA00022525"/>
    </source>
</evidence>
<dbReference type="Proteomes" id="UP000186601">
    <property type="component" value="Unassembled WGS sequence"/>
</dbReference>
<dbReference type="AlphaFoldDB" id="A0A2R6NJP7"/>
<dbReference type="InterPro" id="IPR044846">
    <property type="entry name" value="GH10"/>
</dbReference>
<dbReference type="InterPro" id="IPR001000">
    <property type="entry name" value="GH10_dom"/>
</dbReference>
<evidence type="ECO:0000313" key="16">
    <source>
        <dbReference type="Proteomes" id="UP000186601"/>
    </source>
</evidence>
<dbReference type="SUPFAM" id="SSF51445">
    <property type="entry name" value="(Trans)glycosidases"/>
    <property type="match status" value="1"/>
</dbReference>
<dbReference type="PANTHER" id="PTHR31490">
    <property type="entry name" value="GLYCOSYL HYDROLASE"/>
    <property type="match status" value="1"/>
</dbReference>
<dbReference type="EMBL" id="MLYV02001153">
    <property type="protein sequence ID" value="PSR72566.1"/>
    <property type="molecule type" value="Genomic_DNA"/>
</dbReference>
<keyword evidence="16" id="KW-1185">Reference proteome</keyword>
<gene>
    <name evidence="15" type="ORF">PHLCEN_2v11559</name>
</gene>
<evidence type="ECO:0000256" key="2">
    <source>
        <dbReference type="ARBA" id="ARBA00004613"/>
    </source>
</evidence>
<keyword evidence="9 12" id="KW-0326">Glycosidase</keyword>
<accession>A0A2R6NJP7</accession>
<dbReference type="SMR" id="A0A2R6NJP7"/>
<comment type="caution">
    <text evidence="15">The sequence shown here is derived from an EMBL/GenBank/DDBJ whole genome shotgun (WGS) entry which is preliminary data.</text>
</comment>
<feature type="active site" description="Nucleophile" evidence="11">
    <location>
        <position position="240"/>
    </location>
</feature>
<dbReference type="OrthoDB" id="3055998at2759"/>
<evidence type="ECO:0000259" key="14">
    <source>
        <dbReference type="PROSITE" id="PS51760"/>
    </source>
</evidence>
<evidence type="ECO:0000256" key="4">
    <source>
        <dbReference type="ARBA" id="ARBA00007495"/>
    </source>
</evidence>
<feature type="compositionally biased region" description="Low complexity" evidence="13">
    <location>
        <begin position="20"/>
        <end position="46"/>
    </location>
</feature>
<proteinExistence type="inferred from homology"/>
<protein>
    <recommendedName>
        <fullName evidence="12">Beta-xylanase</fullName>
        <ecNumber evidence="12">3.2.1.8</ecNumber>
    </recommendedName>
</protein>
<dbReference type="Pfam" id="PF00331">
    <property type="entry name" value="Glyco_hydro_10"/>
    <property type="match status" value="2"/>
</dbReference>
<dbReference type="SMART" id="SM00633">
    <property type="entry name" value="Glyco_10"/>
    <property type="match status" value="1"/>
</dbReference>
<sequence length="321" mass="34009">MRNWISMYGVKRVLLPVSSASAPSSVPSQSSSPTSTAGGSSPSSSAKLHTLAKSKGKLYFGTATDNPELTDTAYVSGLSDGTMFGQITPGNSMKWDATEPSRGTFTFTQGDAIASLAKKNGQLLRDSWDVVNEPFNDDGTWRTDVFYNTLGTSYVSIALNSARTADPNAKLYINDYNVESPGAKSTALQNLVKSLKSSGAPIDGVGLQAHFIVGEVPSQASLQQNMEAFTALGVEVAITELDIRMTLPSTTALLTQQEKDYQTVIAACAAVQGCVGVTIWDWTDKYSWVPQTFSGQGAACPWDANLVKKPAFTGIADGFGA</sequence>
<feature type="domain" description="GH10" evidence="14">
    <location>
        <begin position="42"/>
        <end position="318"/>
    </location>
</feature>
<dbReference type="STRING" id="98765.A0A2R6NJP7"/>
<evidence type="ECO:0000256" key="7">
    <source>
        <dbReference type="ARBA" id="ARBA00022801"/>
    </source>
</evidence>
<evidence type="ECO:0000256" key="3">
    <source>
        <dbReference type="ARBA" id="ARBA00004851"/>
    </source>
</evidence>
<keyword evidence="6" id="KW-0858">Xylan degradation</keyword>
<keyword evidence="8 12" id="KW-0119">Carbohydrate metabolism</keyword>
<evidence type="ECO:0000256" key="9">
    <source>
        <dbReference type="ARBA" id="ARBA00023295"/>
    </source>
</evidence>
<evidence type="ECO:0000256" key="12">
    <source>
        <dbReference type="RuleBase" id="RU361174"/>
    </source>
</evidence>
<evidence type="ECO:0000256" key="10">
    <source>
        <dbReference type="ARBA" id="ARBA00023326"/>
    </source>
</evidence>
<organism evidence="15 16">
    <name type="scientific">Hermanssonia centrifuga</name>
    <dbReference type="NCBI Taxonomy" id="98765"/>
    <lineage>
        <taxon>Eukaryota</taxon>
        <taxon>Fungi</taxon>
        <taxon>Dikarya</taxon>
        <taxon>Basidiomycota</taxon>
        <taxon>Agaricomycotina</taxon>
        <taxon>Agaricomycetes</taxon>
        <taxon>Polyporales</taxon>
        <taxon>Meruliaceae</taxon>
        <taxon>Hermanssonia</taxon>
    </lineage>
</organism>
<comment type="catalytic activity">
    <reaction evidence="1 12">
        <text>Endohydrolysis of (1-&gt;4)-beta-D-xylosidic linkages in xylans.</text>
        <dbReference type="EC" id="3.2.1.8"/>
    </reaction>
</comment>
<reference evidence="15 16" key="1">
    <citation type="submission" date="2018-02" db="EMBL/GenBank/DDBJ databases">
        <title>Genome sequence of the basidiomycete white-rot fungus Phlebia centrifuga.</title>
        <authorList>
            <person name="Granchi Z."/>
            <person name="Peng M."/>
            <person name="de Vries R.P."/>
            <person name="Hilden K."/>
            <person name="Makela M.R."/>
            <person name="Grigoriev I."/>
            <person name="Riley R."/>
        </authorList>
    </citation>
    <scope>NUCLEOTIDE SEQUENCE [LARGE SCALE GENOMIC DNA]</scope>
    <source>
        <strain evidence="15 16">FBCC195</strain>
    </source>
</reference>
<evidence type="ECO:0000256" key="6">
    <source>
        <dbReference type="ARBA" id="ARBA00022651"/>
    </source>
</evidence>
<keyword evidence="5" id="KW-0964">Secreted</keyword>
<dbReference type="PANTHER" id="PTHR31490:SF35">
    <property type="entry name" value="ENDO-1,4-BETA-XYLANASE"/>
    <property type="match status" value="1"/>
</dbReference>
<dbReference type="PROSITE" id="PS51760">
    <property type="entry name" value="GH10_2"/>
    <property type="match status" value="1"/>
</dbReference>
<keyword evidence="10 12" id="KW-0624">Polysaccharide degradation</keyword>
<dbReference type="Gene3D" id="3.20.20.80">
    <property type="entry name" value="Glycosidases"/>
    <property type="match status" value="2"/>
</dbReference>
<dbReference type="InterPro" id="IPR031158">
    <property type="entry name" value="GH10_AS"/>
</dbReference>
<comment type="subcellular location">
    <subcellularLocation>
        <location evidence="2">Secreted</location>
    </subcellularLocation>
</comment>
<evidence type="ECO:0000256" key="11">
    <source>
        <dbReference type="PROSITE-ProRule" id="PRU10061"/>
    </source>
</evidence>
<dbReference type="GO" id="GO:0005576">
    <property type="term" value="C:extracellular region"/>
    <property type="evidence" value="ECO:0007669"/>
    <property type="project" value="UniProtKB-SubCell"/>
</dbReference>
<dbReference type="PRINTS" id="PR00134">
    <property type="entry name" value="GLHYDRLASE10"/>
</dbReference>
<feature type="region of interest" description="Disordered" evidence="13">
    <location>
        <begin position="20"/>
        <end position="47"/>
    </location>
</feature>
<evidence type="ECO:0000313" key="15">
    <source>
        <dbReference type="EMBL" id="PSR72566.1"/>
    </source>
</evidence>
<dbReference type="GO" id="GO:0045493">
    <property type="term" value="P:xylan catabolic process"/>
    <property type="evidence" value="ECO:0007669"/>
    <property type="project" value="UniProtKB-KW"/>
</dbReference>
<dbReference type="EC" id="3.2.1.8" evidence="12"/>
<dbReference type="PROSITE" id="PS00591">
    <property type="entry name" value="GH10_1"/>
    <property type="match status" value="1"/>
</dbReference>
<evidence type="ECO:0000256" key="13">
    <source>
        <dbReference type="SAM" id="MobiDB-lite"/>
    </source>
</evidence>
<comment type="pathway">
    <text evidence="3">Glycan degradation; xylan degradation.</text>
</comment>